<keyword evidence="1" id="KW-0472">Membrane</keyword>
<name>A0A172U125_9BACT</name>
<dbReference type="PROSITE" id="PS51257">
    <property type="entry name" value="PROKAR_LIPOPROTEIN"/>
    <property type="match status" value="1"/>
</dbReference>
<protein>
    <recommendedName>
        <fullName evidence="4">Lipoprotein</fullName>
    </recommendedName>
</protein>
<reference evidence="2 3" key="2">
    <citation type="journal article" date="2016" name="Int. J. Syst. Evol. Microbiol.">
        <title>Flavisolibacter tropicus sp. nov., isolated from tropical soil.</title>
        <authorList>
            <person name="Lee J.J."/>
            <person name="Kang M.S."/>
            <person name="Kim G.S."/>
            <person name="Lee C.S."/>
            <person name="Lim S."/>
            <person name="Lee J."/>
            <person name="Roh S.H."/>
            <person name="Kang H."/>
            <person name="Ha J.M."/>
            <person name="Bae S."/>
            <person name="Jung H.Y."/>
            <person name="Kim M.K."/>
        </authorList>
    </citation>
    <scope>NUCLEOTIDE SEQUENCE [LARGE SCALE GENOMIC DNA]</scope>
    <source>
        <strain evidence="2 3">LCS9</strain>
    </source>
</reference>
<keyword evidence="1" id="KW-0812">Transmembrane</keyword>
<evidence type="ECO:0000256" key="1">
    <source>
        <dbReference type="SAM" id="Phobius"/>
    </source>
</evidence>
<evidence type="ECO:0008006" key="4">
    <source>
        <dbReference type="Google" id="ProtNLM"/>
    </source>
</evidence>
<dbReference type="STRING" id="1492898.SY85_23640"/>
<keyword evidence="3" id="KW-1185">Reference proteome</keyword>
<accession>A0A172U125</accession>
<reference evidence="3" key="1">
    <citation type="submission" date="2015-01" db="EMBL/GenBank/DDBJ databases">
        <title>Flavisolibacter sp./LCS9/ whole genome sequencing.</title>
        <authorList>
            <person name="Kim M.K."/>
            <person name="Srinivasan S."/>
            <person name="Lee J.-J."/>
        </authorList>
    </citation>
    <scope>NUCLEOTIDE SEQUENCE [LARGE SCALE GENOMIC DNA]</scope>
    <source>
        <strain evidence="3">LCS9</strain>
    </source>
</reference>
<feature type="transmembrane region" description="Helical" evidence="1">
    <location>
        <begin position="12"/>
        <end position="30"/>
    </location>
</feature>
<feature type="transmembrane region" description="Helical" evidence="1">
    <location>
        <begin position="42"/>
        <end position="60"/>
    </location>
</feature>
<dbReference type="EMBL" id="CP011390">
    <property type="protein sequence ID" value="ANE53020.1"/>
    <property type="molecule type" value="Genomic_DNA"/>
</dbReference>
<sequence>MNTKKHLKDLFFLLVAGFIVGFACFAIMYWVFRNDYKECLTFAWIAGGAGIIAEYIKPYLPKKRQQS</sequence>
<evidence type="ECO:0000313" key="2">
    <source>
        <dbReference type="EMBL" id="ANE53020.1"/>
    </source>
</evidence>
<organism evidence="2 3">
    <name type="scientific">Flavisolibacter tropicus</name>
    <dbReference type="NCBI Taxonomy" id="1492898"/>
    <lineage>
        <taxon>Bacteria</taxon>
        <taxon>Pseudomonadati</taxon>
        <taxon>Bacteroidota</taxon>
        <taxon>Chitinophagia</taxon>
        <taxon>Chitinophagales</taxon>
        <taxon>Chitinophagaceae</taxon>
        <taxon>Flavisolibacter</taxon>
    </lineage>
</organism>
<keyword evidence="1" id="KW-1133">Transmembrane helix</keyword>
<proteinExistence type="predicted"/>
<dbReference type="KEGG" id="fla:SY85_23640"/>
<gene>
    <name evidence="2" type="ORF">SY85_23640</name>
</gene>
<dbReference type="RefSeq" id="WP_066408533.1">
    <property type="nucleotide sequence ID" value="NZ_CP011390.1"/>
</dbReference>
<evidence type="ECO:0000313" key="3">
    <source>
        <dbReference type="Proteomes" id="UP000077177"/>
    </source>
</evidence>
<dbReference type="Proteomes" id="UP000077177">
    <property type="component" value="Chromosome"/>
</dbReference>
<dbReference type="AlphaFoldDB" id="A0A172U125"/>